<evidence type="ECO:0000259" key="5">
    <source>
        <dbReference type="PROSITE" id="PS51384"/>
    </source>
</evidence>
<dbReference type="GO" id="GO:0000166">
    <property type="term" value="F:nucleotide binding"/>
    <property type="evidence" value="ECO:0007669"/>
    <property type="project" value="UniProtKB-KW"/>
</dbReference>
<dbReference type="Pfam" id="PF00175">
    <property type="entry name" value="NAD_binding_1"/>
    <property type="match status" value="1"/>
</dbReference>
<dbReference type="Gene3D" id="3.40.50.80">
    <property type="entry name" value="Nucleotide-binding domain of ferredoxin-NADP reductase (FNR) module"/>
    <property type="match status" value="1"/>
</dbReference>
<dbReference type="GO" id="GO:0042167">
    <property type="term" value="P:heme catabolic process"/>
    <property type="evidence" value="ECO:0007669"/>
    <property type="project" value="TreeGrafter"/>
</dbReference>
<dbReference type="InterPro" id="IPR051930">
    <property type="entry name" value="FNR_type-1"/>
</dbReference>
<gene>
    <name evidence="6" type="primary">fpr</name>
    <name evidence="6" type="ORF">SDENCHOL_20036</name>
</gene>
<dbReference type="PROSITE" id="PS51384">
    <property type="entry name" value="FAD_FR"/>
    <property type="match status" value="1"/>
</dbReference>
<keyword evidence="7" id="KW-1185">Reference proteome</keyword>
<evidence type="ECO:0000313" key="7">
    <source>
        <dbReference type="Proteomes" id="UP000242886"/>
    </source>
</evidence>
<dbReference type="PANTHER" id="PTHR47878">
    <property type="entry name" value="OXIDOREDUCTASE FAD/NAD(P)-BINDING DOMAIN PROTEIN"/>
    <property type="match status" value="1"/>
</dbReference>
<dbReference type="Proteomes" id="UP000242886">
    <property type="component" value="Chromosome SDENCHOL"/>
</dbReference>
<keyword evidence="3" id="KW-0547">Nucleotide-binding</keyword>
<dbReference type="AlphaFoldDB" id="A0A7Z7HRK8"/>
<dbReference type="RefSeq" id="WP_154716583.1">
    <property type="nucleotide sequence ID" value="NZ_LT837803.1"/>
</dbReference>
<dbReference type="EMBL" id="LT837803">
    <property type="protein sequence ID" value="SMB26033.1"/>
    <property type="molecule type" value="Genomic_DNA"/>
</dbReference>
<comment type="similarity">
    <text evidence="1">Belongs to the ferredoxin--NADP reductase type 1 family.</text>
</comment>
<comment type="catalytic activity">
    <reaction evidence="4">
        <text>2 reduced [2Fe-2S]-[ferredoxin] + NADP(+) + H(+) = 2 oxidized [2Fe-2S]-[ferredoxin] + NADPH</text>
        <dbReference type="Rhea" id="RHEA:20125"/>
        <dbReference type="Rhea" id="RHEA-COMP:10000"/>
        <dbReference type="Rhea" id="RHEA-COMP:10001"/>
        <dbReference type="ChEBI" id="CHEBI:15378"/>
        <dbReference type="ChEBI" id="CHEBI:33737"/>
        <dbReference type="ChEBI" id="CHEBI:33738"/>
        <dbReference type="ChEBI" id="CHEBI:57783"/>
        <dbReference type="ChEBI" id="CHEBI:58349"/>
        <dbReference type="EC" id="1.18.1.2"/>
    </reaction>
</comment>
<dbReference type="GO" id="GO:0034599">
    <property type="term" value="P:cellular response to oxidative stress"/>
    <property type="evidence" value="ECO:0007669"/>
    <property type="project" value="TreeGrafter"/>
</dbReference>
<evidence type="ECO:0000256" key="2">
    <source>
        <dbReference type="ARBA" id="ARBA00013223"/>
    </source>
</evidence>
<dbReference type="InterPro" id="IPR017927">
    <property type="entry name" value="FAD-bd_FR_type"/>
</dbReference>
<dbReference type="Gene3D" id="2.40.30.10">
    <property type="entry name" value="Translation factors"/>
    <property type="match status" value="1"/>
</dbReference>
<dbReference type="GO" id="GO:0004324">
    <property type="term" value="F:ferredoxin-NADP+ reductase activity"/>
    <property type="evidence" value="ECO:0007669"/>
    <property type="project" value="UniProtKB-EC"/>
</dbReference>
<dbReference type="PRINTS" id="PR00371">
    <property type="entry name" value="FPNCR"/>
</dbReference>
<dbReference type="InterPro" id="IPR001709">
    <property type="entry name" value="Flavoprot_Pyr_Nucl_cyt_Rdtase"/>
</dbReference>
<evidence type="ECO:0000313" key="6">
    <source>
        <dbReference type="EMBL" id="SMB26033.1"/>
    </source>
</evidence>
<dbReference type="EC" id="1.18.1.2" evidence="2"/>
<sequence>MNKPVETPLLGLSAGAQSKWTEERILDIRRWTPKLFSFRTTRHPGFRFVPGQFARLGLPLTADPCGEAVWRAYSMASASYDEHLEFFSIVVPGGEFTTRLASLQTGDCILVEKNNYGFLTTDRFVGGRDLWLLASGTGIAPFLSILRDPQVWQDYENLILVYSVREARDLAYEAELAALPQHELLAGLTEGKARLHYVPVVTRERVPGMLDARITQLLADGRLEAATGLPLGVERSRVMVCGNPQMAADLRKCLMERGLQVGRRGKPGQLAFENYW</sequence>
<proteinExistence type="inferred from homology"/>
<dbReference type="InterPro" id="IPR017938">
    <property type="entry name" value="Riboflavin_synthase-like_b-brl"/>
</dbReference>
<dbReference type="InterPro" id="IPR039261">
    <property type="entry name" value="FNR_nucleotide-bd"/>
</dbReference>
<evidence type="ECO:0000256" key="4">
    <source>
        <dbReference type="ARBA" id="ARBA00047776"/>
    </source>
</evidence>
<name>A0A7Z7HRK8_9PROT</name>
<evidence type="ECO:0000256" key="1">
    <source>
        <dbReference type="ARBA" id="ARBA00008312"/>
    </source>
</evidence>
<dbReference type="CDD" id="cd06195">
    <property type="entry name" value="FNR1"/>
    <property type="match status" value="1"/>
</dbReference>
<dbReference type="SUPFAM" id="SSF52343">
    <property type="entry name" value="Ferredoxin reductase-like, C-terminal NADP-linked domain"/>
    <property type="match status" value="1"/>
</dbReference>
<evidence type="ECO:0000256" key="3">
    <source>
        <dbReference type="ARBA" id="ARBA00022741"/>
    </source>
</evidence>
<dbReference type="SUPFAM" id="SSF63380">
    <property type="entry name" value="Riboflavin synthase domain-like"/>
    <property type="match status" value="1"/>
</dbReference>
<dbReference type="InterPro" id="IPR033892">
    <property type="entry name" value="FNR_bac"/>
</dbReference>
<dbReference type="InterPro" id="IPR008333">
    <property type="entry name" value="Cbr1-like_FAD-bd_dom"/>
</dbReference>
<dbReference type="InterPro" id="IPR001433">
    <property type="entry name" value="OxRdtase_FAD/NAD-bd"/>
</dbReference>
<reference evidence="6" key="1">
    <citation type="submission" date="2017-03" db="EMBL/GenBank/DDBJ databases">
        <authorList>
            <consortium name="AG Boll"/>
        </authorList>
    </citation>
    <scope>NUCLEOTIDE SEQUENCE [LARGE SCALE GENOMIC DNA]</scope>
    <source>
        <strain evidence="6">Chol</strain>
    </source>
</reference>
<protein>
    <recommendedName>
        <fullName evidence="2">ferredoxin--NADP(+) reductase</fullName>
        <ecNumber evidence="2">1.18.1.2</ecNumber>
    </recommendedName>
</protein>
<dbReference type="PANTHER" id="PTHR47878:SF2">
    <property type="entry name" value="OXIDOREDUCTASE FAD_NAD(P)-BINDING DOMAIN PROTEIN"/>
    <property type="match status" value="1"/>
</dbReference>
<organism evidence="6 7">
    <name type="scientific">Sterolibacterium denitrificans</name>
    <dbReference type="NCBI Taxonomy" id="157592"/>
    <lineage>
        <taxon>Bacteria</taxon>
        <taxon>Pseudomonadati</taxon>
        <taxon>Pseudomonadota</taxon>
        <taxon>Betaproteobacteria</taxon>
        <taxon>Nitrosomonadales</taxon>
        <taxon>Sterolibacteriaceae</taxon>
        <taxon>Sterolibacterium</taxon>
    </lineage>
</organism>
<dbReference type="Pfam" id="PF00970">
    <property type="entry name" value="FAD_binding_6"/>
    <property type="match status" value="1"/>
</dbReference>
<accession>A0A7Z7HRK8</accession>
<feature type="domain" description="FAD-binding FR-type" evidence="5">
    <location>
        <begin position="18"/>
        <end position="122"/>
    </location>
</feature>